<feature type="domain" description="TIR" evidence="3">
    <location>
        <begin position="8"/>
        <end position="120"/>
    </location>
</feature>
<dbReference type="InterPro" id="IPR042095">
    <property type="entry name" value="SUMF_sf"/>
</dbReference>
<dbReference type="Pfam" id="PF03781">
    <property type="entry name" value="FGE-sulfatase"/>
    <property type="match status" value="1"/>
</dbReference>
<dbReference type="SUPFAM" id="SSF52200">
    <property type="entry name" value="Toll/Interleukin receptor TIR domain"/>
    <property type="match status" value="1"/>
</dbReference>
<dbReference type="SUPFAM" id="SSF56436">
    <property type="entry name" value="C-type lectin-like"/>
    <property type="match status" value="1"/>
</dbReference>
<dbReference type="Proteomes" id="UP001201873">
    <property type="component" value="Unassembled WGS sequence"/>
</dbReference>
<dbReference type="Pfam" id="PF05729">
    <property type="entry name" value="NACHT"/>
    <property type="match status" value="1"/>
</dbReference>
<dbReference type="Gene3D" id="3.90.1580.10">
    <property type="entry name" value="paralog of FGE (formylglycine-generating enzyme)"/>
    <property type="match status" value="1"/>
</dbReference>
<evidence type="ECO:0000259" key="3">
    <source>
        <dbReference type="Pfam" id="PF13676"/>
    </source>
</evidence>
<keyword evidence="5" id="KW-1185">Reference proteome</keyword>
<dbReference type="Gene3D" id="3.40.50.10140">
    <property type="entry name" value="Toll/interleukin-1 receptor homology (TIR) domain"/>
    <property type="match status" value="1"/>
</dbReference>
<dbReference type="InterPro" id="IPR016187">
    <property type="entry name" value="CTDL_fold"/>
</dbReference>
<evidence type="ECO:0000313" key="4">
    <source>
        <dbReference type="EMBL" id="MCK9876694.1"/>
    </source>
</evidence>
<dbReference type="RefSeq" id="WP_372512056.1">
    <property type="nucleotide sequence ID" value="NZ_JALKFT010000011.1"/>
</dbReference>
<dbReference type="PANTHER" id="PTHR23150:SF19">
    <property type="entry name" value="FORMYLGLYCINE-GENERATING ENZYME"/>
    <property type="match status" value="1"/>
</dbReference>
<evidence type="ECO:0000313" key="5">
    <source>
        <dbReference type="Proteomes" id="UP001201873"/>
    </source>
</evidence>
<feature type="domain" description="Sulfatase-modifying factor enzyme-like" evidence="1">
    <location>
        <begin position="735"/>
        <end position="1033"/>
    </location>
</feature>
<protein>
    <submittedName>
        <fullName evidence="4">SUMF1/EgtB/PvdO family nonheme iron enzyme</fullName>
    </submittedName>
</protein>
<dbReference type="Gene3D" id="3.40.50.300">
    <property type="entry name" value="P-loop containing nucleotide triphosphate hydrolases"/>
    <property type="match status" value="1"/>
</dbReference>
<evidence type="ECO:0000259" key="2">
    <source>
        <dbReference type="Pfam" id="PF05729"/>
    </source>
</evidence>
<dbReference type="EMBL" id="JALKFT010000011">
    <property type="protein sequence ID" value="MCK9876694.1"/>
    <property type="molecule type" value="Genomic_DNA"/>
</dbReference>
<organism evidence="4 5">
    <name type="scientific">Frankia umida</name>
    <dbReference type="NCBI Taxonomy" id="573489"/>
    <lineage>
        <taxon>Bacteria</taxon>
        <taxon>Bacillati</taxon>
        <taxon>Actinomycetota</taxon>
        <taxon>Actinomycetes</taxon>
        <taxon>Frankiales</taxon>
        <taxon>Frankiaceae</taxon>
        <taxon>Frankia</taxon>
    </lineage>
</organism>
<accession>A0ABT0JYR9</accession>
<dbReference type="InterPro" id="IPR051043">
    <property type="entry name" value="Sulfatase_Mod_Factor_Kinase"/>
</dbReference>
<gene>
    <name evidence="4" type="ORF">MXD59_13055</name>
</gene>
<dbReference type="InterPro" id="IPR027417">
    <property type="entry name" value="P-loop_NTPase"/>
</dbReference>
<dbReference type="Pfam" id="PF13676">
    <property type="entry name" value="TIR_2"/>
    <property type="match status" value="1"/>
</dbReference>
<dbReference type="InterPro" id="IPR005532">
    <property type="entry name" value="SUMF_dom"/>
</dbReference>
<evidence type="ECO:0000259" key="1">
    <source>
        <dbReference type="Pfam" id="PF03781"/>
    </source>
</evidence>
<dbReference type="InterPro" id="IPR007111">
    <property type="entry name" value="NACHT_NTPase"/>
</dbReference>
<dbReference type="InterPro" id="IPR035897">
    <property type="entry name" value="Toll_tir_struct_dom_sf"/>
</dbReference>
<proteinExistence type="predicted"/>
<reference evidence="4 5" key="1">
    <citation type="submission" date="2022-04" db="EMBL/GenBank/DDBJ databases">
        <title>Genome diversity in the genus Frankia.</title>
        <authorList>
            <person name="Carlos-Shanley C."/>
            <person name="Hahn D."/>
        </authorList>
    </citation>
    <scope>NUCLEOTIDE SEQUENCE [LARGE SCALE GENOMIC DNA]</scope>
    <source>
        <strain evidence="4 5">Ag45/Mut15</strain>
    </source>
</reference>
<dbReference type="PANTHER" id="PTHR23150">
    <property type="entry name" value="SULFATASE MODIFYING FACTOR 1, 2"/>
    <property type="match status" value="1"/>
</dbReference>
<name>A0ABT0JYR9_9ACTN</name>
<dbReference type="InterPro" id="IPR000157">
    <property type="entry name" value="TIR_dom"/>
</dbReference>
<feature type="domain" description="NACHT" evidence="2">
    <location>
        <begin position="256"/>
        <end position="416"/>
    </location>
</feature>
<comment type="caution">
    <text evidence="4">The sequence shown here is derived from an EMBL/GenBank/DDBJ whole genome shotgun (WGS) entry which is preliminary data.</text>
</comment>
<dbReference type="SUPFAM" id="SSF52540">
    <property type="entry name" value="P-loop containing nucleoside triphosphate hydrolases"/>
    <property type="match status" value="1"/>
</dbReference>
<sequence length="1033" mass="115121">MESDAEVIFISYHRDSAPVAGRLRDALSSAGFGVWIDTDGITHGERWPMSVQRALVRADRLVLLLTRAANESTEVFNEWFYFYQHRKPIHVIRLDDCDPHYQLLPLQRVDWVDRVESEWSDLVSELADQFQATFQWPLPQSRHAVVTTEMAPQRSLAGAMAVLAHAMAHPEEPVALRPEQLVSVQEHKARGLREYYLACYARWCGPQHELDRRFVRLTLVYDEGTTSSDRWVTMPSTRQSDDLGEILTATDSFAYVLLGAPGSGKTTLLHRLEMDAARAALVPGSSPTRIPFSVSLAEYGLGGSGNDAPDPVEWLQQRWSARNPHLPPLLEFLGQGRILLLIDGLNEMSHYDANDLRVRVDRWRSFLYEWIRDVPGNRAVFACRTLDYGAMLSTKDVGVPHIRLEPMSRQQALAYIDLHLPGSSAAVRQVLTGDERTLSFYRTPYMLKLLVGQVRAIGTVPVGRADAFTAMIRELLRREIISGNQRVNNPELLTERERRRLRDGVRDPYWLPDSGHLVPALTRLAYQMQVAKKGGDKGAVVVDYDTAVKLLNGLARIAEASLHVGFDTGILDEHEETVRFFHQLLQEFFAARQLSRAGDVPQLAVPTRADQVVPALEEQLDALAAGEPLPPLASTGWEETAVIAAALAVDADLFVRRVMAVNPALAGRCVAAADVRVTAQTRRAVADRLLRGVGDVGEDLRARIAFGDALAGAGDPRFAVVESVDGSALVPPFARVPAGRYRCGAPDSAYPLERPVHEVELAEFDLAVVPVTNAEFERFVRAGGYTDLRWWRTGNARSWLGGSGLLPVIQQEWRKKRDGLRRHPRLPVDLLASGHATLTQAVSMVKLTEMSDEQLRGALEDLYGNAAPISPAYWQDSWFNLPARPVVGVSVYEAEAYCAWLSAVTGERYRLPREHEWEAAAGPQEFPFGPDFDRALANTFELNVRSTIPVGIMPAGVSDVGCHDLCGNVFEWTASEYQPYPYRMEGAPSDAVSSMRICRGGSWRHHQVRARSAYRGRGQCFVRNDDLGFRLAR</sequence>